<dbReference type="PROSITE" id="PS00211">
    <property type="entry name" value="ABC_TRANSPORTER_1"/>
    <property type="match status" value="1"/>
</dbReference>
<name>A0A6I6MX91_9CAUL</name>
<feature type="domain" description="ABC transporter" evidence="11">
    <location>
        <begin position="241"/>
        <end position="496"/>
    </location>
</feature>
<dbReference type="RefSeq" id="WP_187448153.1">
    <property type="nucleotide sequence ID" value="NZ_CP047045.1"/>
</dbReference>
<evidence type="ECO:0000256" key="5">
    <source>
        <dbReference type="ARBA" id="ARBA00022597"/>
    </source>
</evidence>
<keyword evidence="4" id="KW-0997">Cell inner membrane</keyword>
<dbReference type="PROSITE" id="PS50893">
    <property type="entry name" value="ABC_TRANSPORTER_2"/>
    <property type="match status" value="2"/>
</dbReference>
<evidence type="ECO:0000256" key="9">
    <source>
        <dbReference type="ARBA" id="ARBA00022967"/>
    </source>
</evidence>
<dbReference type="InterPro" id="IPR050107">
    <property type="entry name" value="ABC_carbohydrate_import_ATPase"/>
</dbReference>
<keyword evidence="10" id="KW-0472">Membrane</keyword>
<organism evidence="12 13">
    <name type="scientific">Terricaulis silvestris</name>
    <dbReference type="NCBI Taxonomy" id="2686094"/>
    <lineage>
        <taxon>Bacteria</taxon>
        <taxon>Pseudomonadati</taxon>
        <taxon>Pseudomonadota</taxon>
        <taxon>Alphaproteobacteria</taxon>
        <taxon>Caulobacterales</taxon>
        <taxon>Caulobacteraceae</taxon>
        <taxon>Terricaulis</taxon>
    </lineage>
</organism>
<sequence length="502" mass="53888">MSTPRLELAGVGKRFPGVMALDSVSLQVRDGEIRALMGENGAGKSTLLKILSGEHKPDSGVLRVSGEARVFAGPRASAGAGIAVIHQELQLAPDMSVAENLMLGAMPARGGFLDAGEMHRRAGAVLQRLGEDIDPRALVKSLPIGRRQMVEIGKALLRDARVIAFDEPTSSLSARETETLMRIVRDLKQEGRAILYVSHRLEEIFALCDSASVLRDGRLVANHDVLAQVSKDRLISEMAGREIADIYAYRARTHGEAALEALNLMGPGLAAPVSFTAHKGEILGFFGLVGAGRSELFKLIFGAERAKGGMLRVHGKEALFTHPREAIAAGLALCPEDRKDEGIVPLLSVRENLVLADRNAAKHSALRNPARERKQAAESIAALKVKTSSAEAAISTLSGGNQQKVVLARWLAAGADIFLMDEPTRGIDVGARSEIYALLFKLAEEGRTILVASSDTPEILGLCDRVIVMREGRIAGELKRDEATQDALLRLALPDERTAVRA</sequence>
<evidence type="ECO:0000256" key="7">
    <source>
        <dbReference type="ARBA" id="ARBA00022741"/>
    </source>
</evidence>
<evidence type="ECO:0000256" key="3">
    <source>
        <dbReference type="ARBA" id="ARBA00022475"/>
    </source>
</evidence>
<evidence type="ECO:0000256" key="6">
    <source>
        <dbReference type="ARBA" id="ARBA00022737"/>
    </source>
</evidence>
<dbReference type="GO" id="GO:0016887">
    <property type="term" value="F:ATP hydrolysis activity"/>
    <property type="evidence" value="ECO:0007669"/>
    <property type="project" value="InterPro"/>
</dbReference>
<evidence type="ECO:0000256" key="1">
    <source>
        <dbReference type="ARBA" id="ARBA00004202"/>
    </source>
</evidence>
<dbReference type="SMART" id="SM00382">
    <property type="entry name" value="AAA"/>
    <property type="match status" value="2"/>
</dbReference>
<gene>
    <name evidence="12" type="primary">araG</name>
    <name evidence="12" type="ORF">DSM104635_03100</name>
</gene>
<dbReference type="InterPro" id="IPR003439">
    <property type="entry name" value="ABC_transporter-like_ATP-bd"/>
</dbReference>
<reference evidence="13" key="1">
    <citation type="submission" date="2019-12" db="EMBL/GenBank/DDBJ databases">
        <title>Complete genome of Terracaulis silvestris 0127_4.</title>
        <authorList>
            <person name="Vieira S."/>
            <person name="Riedel T."/>
            <person name="Sproer C."/>
            <person name="Pascual J."/>
            <person name="Boedeker C."/>
            <person name="Overmann J."/>
        </authorList>
    </citation>
    <scope>NUCLEOTIDE SEQUENCE [LARGE SCALE GENOMIC DNA]</scope>
    <source>
        <strain evidence="13">0127_4</strain>
    </source>
</reference>
<dbReference type="PANTHER" id="PTHR43790:SF6">
    <property type="entry name" value="ARABINOSE IMPORT ATP-BINDING PROTEIN ARAG"/>
    <property type="match status" value="1"/>
</dbReference>
<accession>A0A6I6MX91</accession>
<dbReference type="PANTHER" id="PTHR43790">
    <property type="entry name" value="CARBOHYDRATE TRANSPORT ATP-BINDING PROTEIN MG119-RELATED"/>
    <property type="match status" value="1"/>
</dbReference>
<dbReference type="GO" id="GO:0005524">
    <property type="term" value="F:ATP binding"/>
    <property type="evidence" value="ECO:0007669"/>
    <property type="project" value="UniProtKB-KW"/>
</dbReference>
<dbReference type="KEGG" id="tsv:DSM104635_03100"/>
<dbReference type="CDD" id="cd03215">
    <property type="entry name" value="ABC_Carb_Monos_II"/>
    <property type="match status" value="1"/>
</dbReference>
<evidence type="ECO:0000313" key="12">
    <source>
        <dbReference type="EMBL" id="QGZ96242.1"/>
    </source>
</evidence>
<dbReference type="AlphaFoldDB" id="A0A6I6MX91"/>
<keyword evidence="6" id="KW-0677">Repeat</keyword>
<dbReference type="InterPro" id="IPR017871">
    <property type="entry name" value="ABC_transporter-like_CS"/>
</dbReference>
<dbReference type="InterPro" id="IPR027417">
    <property type="entry name" value="P-loop_NTPase"/>
</dbReference>
<keyword evidence="2" id="KW-0813">Transport</keyword>
<dbReference type="Proteomes" id="UP000431269">
    <property type="component" value="Chromosome"/>
</dbReference>
<keyword evidence="3" id="KW-1003">Cell membrane</keyword>
<feature type="domain" description="ABC transporter" evidence="11">
    <location>
        <begin position="6"/>
        <end position="241"/>
    </location>
</feature>
<keyword evidence="9" id="KW-1278">Translocase</keyword>
<dbReference type="NCBIfam" id="NF008442">
    <property type="entry name" value="PRK11288.1"/>
    <property type="match status" value="1"/>
</dbReference>
<keyword evidence="8 12" id="KW-0067">ATP-binding</keyword>
<dbReference type="GO" id="GO:0005886">
    <property type="term" value="C:plasma membrane"/>
    <property type="evidence" value="ECO:0007669"/>
    <property type="project" value="UniProtKB-SubCell"/>
</dbReference>
<proteinExistence type="predicted"/>
<evidence type="ECO:0000256" key="2">
    <source>
        <dbReference type="ARBA" id="ARBA00022448"/>
    </source>
</evidence>
<evidence type="ECO:0000259" key="11">
    <source>
        <dbReference type="PROSITE" id="PS50893"/>
    </source>
</evidence>
<keyword evidence="13" id="KW-1185">Reference proteome</keyword>
<evidence type="ECO:0000256" key="10">
    <source>
        <dbReference type="ARBA" id="ARBA00023136"/>
    </source>
</evidence>
<dbReference type="InterPro" id="IPR003593">
    <property type="entry name" value="AAA+_ATPase"/>
</dbReference>
<comment type="subcellular location">
    <subcellularLocation>
        <location evidence="1">Cell membrane</location>
        <topology evidence="1">Peripheral membrane protein</topology>
    </subcellularLocation>
</comment>
<dbReference type="CDD" id="cd03216">
    <property type="entry name" value="ABC_Carb_Monos_I"/>
    <property type="match status" value="1"/>
</dbReference>
<evidence type="ECO:0000313" key="13">
    <source>
        <dbReference type="Proteomes" id="UP000431269"/>
    </source>
</evidence>
<dbReference type="Pfam" id="PF00005">
    <property type="entry name" value="ABC_tran"/>
    <property type="match status" value="2"/>
</dbReference>
<dbReference type="SUPFAM" id="SSF52540">
    <property type="entry name" value="P-loop containing nucleoside triphosphate hydrolases"/>
    <property type="match status" value="2"/>
</dbReference>
<keyword evidence="7" id="KW-0547">Nucleotide-binding</keyword>
<protein>
    <submittedName>
        <fullName evidence="12">Arabinose import ATP-binding protein AraG</fullName>
    </submittedName>
</protein>
<evidence type="ECO:0000256" key="8">
    <source>
        <dbReference type="ARBA" id="ARBA00022840"/>
    </source>
</evidence>
<keyword evidence="5" id="KW-0762">Sugar transport</keyword>
<dbReference type="EMBL" id="CP047045">
    <property type="protein sequence ID" value="QGZ96242.1"/>
    <property type="molecule type" value="Genomic_DNA"/>
</dbReference>
<evidence type="ECO:0000256" key="4">
    <source>
        <dbReference type="ARBA" id="ARBA00022519"/>
    </source>
</evidence>
<dbReference type="FunFam" id="3.40.50.300:FF:000127">
    <property type="entry name" value="Ribose import ATP-binding protein RbsA"/>
    <property type="match status" value="1"/>
</dbReference>
<dbReference type="Gene3D" id="3.40.50.300">
    <property type="entry name" value="P-loop containing nucleotide triphosphate hydrolases"/>
    <property type="match status" value="2"/>
</dbReference>